<proteinExistence type="predicted"/>
<evidence type="ECO:0000313" key="3">
    <source>
        <dbReference type="Proteomes" id="UP000184275"/>
    </source>
</evidence>
<keyword evidence="2" id="KW-0378">Hydrolase</keyword>
<dbReference type="InterPro" id="IPR003615">
    <property type="entry name" value="HNH_nuc"/>
</dbReference>
<feature type="domain" description="HNH nuclease" evidence="1">
    <location>
        <begin position="265"/>
        <end position="311"/>
    </location>
</feature>
<evidence type="ECO:0000259" key="1">
    <source>
        <dbReference type="Pfam" id="PF13395"/>
    </source>
</evidence>
<protein>
    <submittedName>
        <fullName evidence="2">HNH endonuclease</fullName>
    </submittedName>
</protein>
<keyword evidence="3" id="KW-1185">Reference proteome</keyword>
<gene>
    <name evidence="2" type="ORF">SAMN05720469_10714</name>
</gene>
<dbReference type="GO" id="GO:0004519">
    <property type="term" value="F:endonuclease activity"/>
    <property type="evidence" value="ECO:0007669"/>
    <property type="project" value="UniProtKB-KW"/>
</dbReference>
<keyword evidence="2" id="KW-0540">Nuclease</keyword>
<organism evidence="2 3">
    <name type="scientific">Fibrobacter intestinalis</name>
    <dbReference type="NCBI Taxonomy" id="28122"/>
    <lineage>
        <taxon>Bacteria</taxon>
        <taxon>Pseudomonadati</taxon>
        <taxon>Fibrobacterota</taxon>
        <taxon>Fibrobacteria</taxon>
        <taxon>Fibrobacterales</taxon>
        <taxon>Fibrobacteraceae</taxon>
        <taxon>Fibrobacter</taxon>
    </lineage>
</organism>
<dbReference type="Proteomes" id="UP000184275">
    <property type="component" value="Unassembled WGS sequence"/>
</dbReference>
<keyword evidence="2" id="KW-0255">Endonuclease</keyword>
<dbReference type="RefSeq" id="WP_083545692.1">
    <property type="nucleotide sequence ID" value="NZ_FRAW01000007.1"/>
</dbReference>
<sequence length="393" mass="46493">MDELNSFPQSCALNLDSNYCNQLDVECFSLMMKNPSYCYKFYWLEALVKIVDEDVVQVTFDAIINEMIANAWYTVLEYHIHLSGMLKGEFRDSLELAVVELAAKSGLSSNASKVEIKNAIGQYHADIKKYKEALTKYVPYRALAGFYNRFEEGGGAKINWNNVSTIVEYTKTVNNRILLPYIFGENSQLNRTVIFNPLWKQYIQDNSVALLGWIQYEKSKWLQINNPEVPGIVYKLFPTDANTRKLKYVRELWEIVLERETVLDIYTNKPLDKSNYDIDHFIPWSFVMNDELWNLLPMEPSLNSSKNNRLPPWEFFKRFAQNQYEMYCLMWNDEFVRERFEKCYRDNIHSIWAETELFKPGNSKELFVDILKKNMQPVYDSAKRQGYEVWKFR</sequence>
<dbReference type="Gene3D" id="1.10.30.50">
    <property type="match status" value="1"/>
</dbReference>
<reference evidence="3" key="1">
    <citation type="submission" date="2016-11" db="EMBL/GenBank/DDBJ databases">
        <authorList>
            <person name="Varghese N."/>
            <person name="Submissions S."/>
        </authorList>
    </citation>
    <scope>NUCLEOTIDE SEQUENCE [LARGE SCALE GENOMIC DNA]</scope>
    <source>
        <strain evidence="3">UWOS</strain>
    </source>
</reference>
<dbReference type="Pfam" id="PF13395">
    <property type="entry name" value="HNH_4"/>
    <property type="match status" value="1"/>
</dbReference>
<evidence type="ECO:0000313" key="2">
    <source>
        <dbReference type="EMBL" id="SHK46818.1"/>
    </source>
</evidence>
<dbReference type="AlphaFoldDB" id="A0A1M6SQG1"/>
<name>A0A1M6SQG1_9BACT</name>
<accession>A0A1M6SQG1</accession>
<dbReference type="EMBL" id="FRAW01000007">
    <property type="protein sequence ID" value="SHK46818.1"/>
    <property type="molecule type" value="Genomic_DNA"/>
</dbReference>